<dbReference type="Pfam" id="PF07500">
    <property type="entry name" value="TFIIS_M"/>
    <property type="match status" value="1"/>
</dbReference>
<keyword evidence="4" id="KW-0539">Nucleus</keyword>
<feature type="compositionally biased region" description="Acidic residues" evidence="5">
    <location>
        <begin position="472"/>
        <end position="483"/>
    </location>
</feature>
<dbReference type="InterPro" id="IPR003618">
    <property type="entry name" value="TFIIS_cen_dom"/>
</dbReference>
<name>A0ABD3N8K0_9STRA</name>
<keyword evidence="2" id="KW-0863">Zinc-finger</keyword>
<keyword evidence="8" id="KW-1185">Reference proteome</keyword>
<dbReference type="Gene3D" id="1.10.472.30">
    <property type="entry name" value="Transcription elongation factor S-II, central domain"/>
    <property type="match status" value="1"/>
</dbReference>
<evidence type="ECO:0000256" key="1">
    <source>
        <dbReference type="ARBA" id="ARBA00022723"/>
    </source>
</evidence>
<dbReference type="GO" id="GO:0008270">
    <property type="term" value="F:zinc ion binding"/>
    <property type="evidence" value="ECO:0007669"/>
    <property type="project" value="UniProtKB-KW"/>
</dbReference>
<reference evidence="7 8" key="1">
    <citation type="submission" date="2024-10" db="EMBL/GenBank/DDBJ databases">
        <title>Updated reference genomes for cyclostephanoid diatoms.</title>
        <authorList>
            <person name="Roberts W.R."/>
            <person name="Alverson A.J."/>
        </authorList>
    </citation>
    <scope>NUCLEOTIDE SEQUENCE [LARGE SCALE GENOMIC DNA]</scope>
    <source>
        <strain evidence="7 8">AJA276-08</strain>
    </source>
</reference>
<evidence type="ECO:0000256" key="3">
    <source>
        <dbReference type="ARBA" id="ARBA00022833"/>
    </source>
</evidence>
<dbReference type="PROSITE" id="PS51321">
    <property type="entry name" value="TFIIS_CENTRAL"/>
    <property type="match status" value="1"/>
</dbReference>
<evidence type="ECO:0000256" key="5">
    <source>
        <dbReference type="SAM" id="MobiDB-lite"/>
    </source>
</evidence>
<evidence type="ECO:0000313" key="7">
    <source>
        <dbReference type="EMBL" id="KAL3771356.1"/>
    </source>
</evidence>
<dbReference type="PANTHER" id="PTHR11477">
    <property type="entry name" value="TRANSCRIPTION FACTOR S-II ZINC FINGER DOMAIN-CONTAINING PROTEIN"/>
    <property type="match status" value="1"/>
</dbReference>
<feature type="region of interest" description="Disordered" evidence="5">
    <location>
        <begin position="575"/>
        <end position="595"/>
    </location>
</feature>
<dbReference type="Proteomes" id="UP001530315">
    <property type="component" value="Unassembled WGS sequence"/>
</dbReference>
<evidence type="ECO:0000313" key="8">
    <source>
        <dbReference type="Proteomes" id="UP001530315"/>
    </source>
</evidence>
<dbReference type="PANTHER" id="PTHR11477:SF0">
    <property type="entry name" value="IP08861P-RELATED"/>
    <property type="match status" value="1"/>
</dbReference>
<dbReference type="SUPFAM" id="SSF46942">
    <property type="entry name" value="Elongation factor TFIIS domain 2"/>
    <property type="match status" value="1"/>
</dbReference>
<keyword evidence="1" id="KW-0479">Metal-binding</keyword>
<evidence type="ECO:0000256" key="2">
    <source>
        <dbReference type="ARBA" id="ARBA00022771"/>
    </source>
</evidence>
<dbReference type="EMBL" id="JALLAZ020001604">
    <property type="protein sequence ID" value="KAL3771356.1"/>
    <property type="molecule type" value="Genomic_DNA"/>
</dbReference>
<dbReference type="SMART" id="SM00510">
    <property type="entry name" value="TFS2M"/>
    <property type="match status" value="1"/>
</dbReference>
<gene>
    <name evidence="7" type="ORF">ACHAW5_000065</name>
</gene>
<accession>A0ABD3N8K0</accession>
<sequence length="2257" mass="253871">METWANDLVGRWWEVFWDPEPSSLEKTANGGAALNIVDLTHEEVGDEDGGRGGDDMEGAVPAPHPRDHGVPMAISSVHRCSGQLEVQQQIQQQHPQHQQQQMALQQSMTKNRIQLSPSVLPPLMASVGGLLPAVSQQYPQHNPPQQQYPHLALPKQLSQHTSTNQNTRQLQEFNIVFTTATLGLSMVLVNETQITVKEIKSQQPDVAAILRPNDVLVGVNGMKFEELFGYRIAGREAFQAVISFLKVQRRPMLVMFERWVTETGIAVVTVGGGNTKDKGEDVDDIPLNQLNQHQLLKRMNECDSDINQDVAAAAADKDNADDDDDNTEADDIDWYDARVMSYNAKKNKFTVYFLGSEKAVSYEMTLSSKVVRPSVRAWTRRTLALLFLDGKGSVLGESKCDDNRGAFEDIEHCLPPSTERREDLQQLEIISQSEHNRYNSYHTNHAVRKILEYKILLAKQHYLATHLSPQINEDEEDDDDNEGGFDGPGPPADSNYVKHLCDCMKEAEKTCHWLIGESVVLDVLHEMIVTDESSCSAVATTTKSTRENILLFLVNGARFVKRMLSFEPRNNALHSIPTERGRGRRGRKKRRVESTSIDASGPEGCVIVDEVFNTMLSKSLLSNESLSTMFNQLLNEFALSNQVWISTTLTKTLSRLFRELWEPVTSWISKSEDMISGTSGQFYSFEDIERHVQLSKMKETKLALIDLSEWTTDLLSKLRRAHLFEMEVWSAIRACTQPVVMVLNMAGPTVCDDDCLLALMRLKDEATCDAPHLPRDVKNDPIMRNLNPLGRCTIDFSTGLTFPSSLNRCVINDAIAVRRWILDFNQAKTVRERTGFVKDVIERYVVLPQLPTPPSGGLDGIAANPSAILAENTKDSITLLSSHCYSYNHIIGNAAARLQKSMRGNDFLDAHLRKKEGVVLALSELTRLPVLSIVEEKLHLREELIDWDVEAQQMMVLSTQSKLSFGQVDSLNQKLSLILTLKSDRRAEVCKHLNQCGLVAEEIKTFAVADEKIVCAVTGAWVRDQYTRASEWKSNYCSMMAILKSNDTSNDNNIAKSLGESVGVDRITAMLTAHDTLAVAFSEEYSQLESVRQNVTAWTNTIKQIVLSGSFTLEERCQQLSNASNLRPKGVLLDPARGLIDLWIRVFTWRLQLKNGVSTMFDQFDNLPKSPIKCPDYEALKTLVCSTIAPLTIEDFIFPDEFALNPFLAHLRDKIFRSIQGPTSTIRKDIESGIYGKHVLDLILDAKADEVLGSCLSITRRVFWLMILQCFFACLESDDFGGGLSDAKVLLSLSHQFIHISSFMDTKAEENRLLSLIGNAENLETVSFQILEQCTALLQTNCCSHKEELRLILLGLSDVQSSLNNVQLAPAVRLLGDKTLKEKVNMKMKELTWLFGTFAYDLLYQNADPQASTLCDRIHINNLRVLSDTCPINICPQRKVTMKFGSAIVRASVMVKDLWDRANAWQSKVLLLIPTSHMPGPKNESRDVVKLDTLIAMAEDQILSKVIMPQLEMVQHVTAVARQVRARLDKELFSEEYMGAIDVSQACLPNRKSLIETNGDFVLHRFTGSEMYGALRRTLFSILETAAQLPVRTSEKATLEWMISIFDWVESIRPVEDFHLQLVIKIEHSLEILDQGHKILYSVSDDVRSYLRGVKAGLQVLPQNFTVVVMSGGVYTLGIGLLRWATLLFECLKSDVDTEDRWKEHALAATDLFLKFDSDSIGGAHTSFRDASNFRDKVESLICESSNLIIQDDEVIHSLYLLSQRMKANLFFQKSLEVERAAVEEKKLLFEESKFTNPRNVVNDRYELLDSLMGRLASLPYEADDSLLQHVDSDSLIVGEPSVRDKSRVFLEKSLWTGMETLGFDPKDTDSQDFCSILAWRLEEAVYEKYHPHDLSDLVSSDYKDKVRSLRFNLQDPKNPMLCARVLAGEMSLDELVLASTEALASNELKLKRRKVEEDAIKNVVLAADIEKKDQFISNELAAKIRIESTTMTRSNTPETVPSALMAEERLLREDIDGVLSKISSPSAWLATKETNQIVASLPPPPMRVKREPNEPIGSAFEYTYDQFDPSPPSPLLVATQNNFHAGKSPAHHIISQSGTDLFQISISKLKISFTTKIAADLTCRLEADRLFPSILVEKGRLSVDEFNKFIHSKTKGGRWKIAHLKLSSITGESNMKSYKSFYKEYESLGRLAMIQASDSTKIFLVTPKFQRLCKCLNNIENLSKSSTYAVVLTNEIPSQKQHINDDDDSHIDDDMF</sequence>
<protein>
    <recommendedName>
        <fullName evidence="6">TFIIS central domain-containing protein</fullName>
    </recommendedName>
</protein>
<feature type="domain" description="TFIIS central" evidence="6">
    <location>
        <begin position="1843"/>
        <end position="1972"/>
    </location>
</feature>
<evidence type="ECO:0000256" key="4">
    <source>
        <dbReference type="ARBA" id="ARBA00023242"/>
    </source>
</evidence>
<feature type="compositionally biased region" description="Basic residues" evidence="5">
    <location>
        <begin position="582"/>
        <end position="591"/>
    </location>
</feature>
<proteinExistence type="predicted"/>
<comment type="caution">
    <text evidence="7">The sequence shown here is derived from an EMBL/GenBank/DDBJ whole genome shotgun (WGS) entry which is preliminary data.</text>
</comment>
<keyword evidence="3" id="KW-0862">Zinc</keyword>
<organism evidence="7 8">
    <name type="scientific">Stephanodiscus triporus</name>
    <dbReference type="NCBI Taxonomy" id="2934178"/>
    <lineage>
        <taxon>Eukaryota</taxon>
        <taxon>Sar</taxon>
        <taxon>Stramenopiles</taxon>
        <taxon>Ochrophyta</taxon>
        <taxon>Bacillariophyta</taxon>
        <taxon>Coscinodiscophyceae</taxon>
        <taxon>Thalassiosirophycidae</taxon>
        <taxon>Stephanodiscales</taxon>
        <taxon>Stephanodiscaceae</taxon>
        <taxon>Stephanodiscus</taxon>
    </lineage>
</organism>
<dbReference type="InterPro" id="IPR036575">
    <property type="entry name" value="TFIIS_cen_dom_sf"/>
</dbReference>
<feature type="region of interest" description="Disordered" evidence="5">
    <location>
        <begin position="472"/>
        <end position="491"/>
    </location>
</feature>
<evidence type="ECO:0000259" key="6">
    <source>
        <dbReference type="PROSITE" id="PS51321"/>
    </source>
</evidence>